<reference evidence="1 2" key="1">
    <citation type="journal article" name="Sci. Rep.">
        <title>Genome-scale phylogenetic analyses confirm Olpidium as the closest living zoosporic fungus to the non-flagellated, terrestrial fungi.</title>
        <authorList>
            <person name="Chang Y."/>
            <person name="Rochon D."/>
            <person name="Sekimoto S."/>
            <person name="Wang Y."/>
            <person name="Chovatia M."/>
            <person name="Sandor L."/>
            <person name="Salamov A."/>
            <person name="Grigoriev I.V."/>
            <person name="Stajich J.E."/>
            <person name="Spatafora J.W."/>
        </authorList>
    </citation>
    <scope>NUCLEOTIDE SEQUENCE [LARGE SCALE GENOMIC DNA]</scope>
    <source>
        <strain evidence="1">S191</strain>
    </source>
</reference>
<dbReference type="InterPro" id="IPR028994">
    <property type="entry name" value="Integrin_alpha_N"/>
</dbReference>
<feature type="non-terminal residue" evidence="1">
    <location>
        <position position="1"/>
    </location>
</feature>
<dbReference type="SUPFAM" id="SSF69318">
    <property type="entry name" value="Integrin alpha N-terminal domain"/>
    <property type="match status" value="1"/>
</dbReference>
<dbReference type="AlphaFoldDB" id="A0A8H7ZR51"/>
<dbReference type="OrthoDB" id="10022113at2759"/>
<evidence type="ECO:0000313" key="1">
    <source>
        <dbReference type="EMBL" id="KAG5457705.1"/>
    </source>
</evidence>
<accession>A0A8H7ZR51</accession>
<sequence>TSRVAVAPVALTWAKRWEAKHNRHQDTGGGCVRFHPGGGSRCYHGAGMKYAQLRQSTSRRRNGDEGVAPDAAPGIAETDAETSATIDALKATVARAADRRGSRPFPRSALYDVDVGLDDPAVFSSGTVVAFADFNEDKLYTDARGATWLLTFKQHWWCCVTTFHAVPISSFSAGIRSESACSLGIMVGGPEAYLFAAAYRYDRSRAGVEVAGFTVTNVVPGDFDYDGKLDLLVMGQEDPVGAPEGELKLRPAQPIVMDLNGDMRPDLVGYPVGTTGVMSVWRNRAPAPGETGRVVFEKWVM</sequence>
<name>A0A8H7ZR51_9FUNG</name>
<proteinExistence type="predicted"/>
<dbReference type="Proteomes" id="UP000673691">
    <property type="component" value="Unassembled WGS sequence"/>
</dbReference>
<keyword evidence="2" id="KW-1185">Reference proteome</keyword>
<evidence type="ECO:0000313" key="2">
    <source>
        <dbReference type="Proteomes" id="UP000673691"/>
    </source>
</evidence>
<protein>
    <submittedName>
        <fullName evidence="1">Uncharacterized protein</fullName>
    </submittedName>
</protein>
<gene>
    <name evidence="1" type="ORF">BJ554DRAFT_2213</name>
</gene>
<comment type="caution">
    <text evidence="1">The sequence shown here is derived from an EMBL/GenBank/DDBJ whole genome shotgun (WGS) entry which is preliminary data.</text>
</comment>
<dbReference type="EMBL" id="JAEFCI010009626">
    <property type="protein sequence ID" value="KAG5457705.1"/>
    <property type="molecule type" value="Genomic_DNA"/>
</dbReference>
<organism evidence="1 2">
    <name type="scientific">Olpidium bornovanus</name>
    <dbReference type="NCBI Taxonomy" id="278681"/>
    <lineage>
        <taxon>Eukaryota</taxon>
        <taxon>Fungi</taxon>
        <taxon>Fungi incertae sedis</taxon>
        <taxon>Olpidiomycota</taxon>
        <taxon>Olpidiomycotina</taxon>
        <taxon>Olpidiomycetes</taxon>
        <taxon>Olpidiales</taxon>
        <taxon>Olpidiaceae</taxon>
        <taxon>Olpidium</taxon>
    </lineage>
</organism>